<feature type="non-terminal residue" evidence="6">
    <location>
        <position position="1"/>
    </location>
</feature>
<dbReference type="EMBL" id="BTSY01000006">
    <property type="protein sequence ID" value="GMT31890.1"/>
    <property type="molecule type" value="Genomic_DNA"/>
</dbReference>
<keyword evidence="2" id="KW-0031">Aminopeptidase</keyword>
<dbReference type="InterPro" id="IPR011356">
    <property type="entry name" value="Leucine_aapep/pepB"/>
</dbReference>
<dbReference type="SUPFAM" id="SSF53187">
    <property type="entry name" value="Zn-dependent exopeptidases"/>
    <property type="match status" value="1"/>
</dbReference>
<dbReference type="PRINTS" id="PR00481">
    <property type="entry name" value="LAMNOPPTDASE"/>
</dbReference>
<feature type="domain" description="Cytosol aminopeptidase" evidence="5">
    <location>
        <begin position="363"/>
        <end position="370"/>
    </location>
</feature>
<dbReference type="GO" id="GO:0005737">
    <property type="term" value="C:cytoplasm"/>
    <property type="evidence" value="ECO:0007669"/>
    <property type="project" value="InterPro"/>
</dbReference>
<dbReference type="InterPro" id="IPR000819">
    <property type="entry name" value="Peptidase_M17_C"/>
</dbReference>
<dbReference type="Proteomes" id="UP001432322">
    <property type="component" value="Unassembled WGS sequence"/>
</dbReference>
<reference evidence="6" key="1">
    <citation type="submission" date="2023-10" db="EMBL/GenBank/DDBJ databases">
        <title>Genome assembly of Pristionchus species.</title>
        <authorList>
            <person name="Yoshida K."/>
            <person name="Sommer R.J."/>
        </authorList>
    </citation>
    <scope>NUCLEOTIDE SEQUENCE</scope>
    <source>
        <strain evidence="6">RS5133</strain>
    </source>
</reference>
<comment type="caution">
    <text evidence="6">The sequence shown here is derived from an EMBL/GenBank/DDBJ whole genome shotgun (WGS) entry which is preliminary data.</text>
</comment>
<name>A0AAV5WMX4_9BILA</name>
<evidence type="ECO:0000313" key="7">
    <source>
        <dbReference type="Proteomes" id="UP001432322"/>
    </source>
</evidence>
<keyword evidence="4" id="KW-0378">Hydrolase</keyword>
<dbReference type="GO" id="GO:0030145">
    <property type="term" value="F:manganese ion binding"/>
    <property type="evidence" value="ECO:0007669"/>
    <property type="project" value="InterPro"/>
</dbReference>
<dbReference type="GO" id="GO:0006508">
    <property type="term" value="P:proteolysis"/>
    <property type="evidence" value="ECO:0007669"/>
    <property type="project" value="UniProtKB-KW"/>
</dbReference>
<evidence type="ECO:0000259" key="5">
    <source>
        <dbReference type="PROSITE" id="PS00631"/>
    </source>
</evidence>
<evidence type="ECO:0000256" key="3">
    <source>
        <dbReference type="ARBA" id="ARBA00022670"/>
    </source>
</evidence>
<dbReference type="Gene3D" id="3.40.630.10">
    <property type="entry name" value="Zn peptidases"/>
    <property type="match status" value="1"/>
</dbReference>
<organism evidence="6 7">
    <name type="scientific">Pristionchus fissidentatus</name>
    <dbReference type="NCBI Taxonomy" id="1538716"/>
    <lineage>
        <taxon>Eukaryota</taxon>
        <taxon>Metazoa</taxon>
        <taxon>Ecdysozoa</taxon>
        <taxon>Nematoda</taxon>
        <taxon>Chromadorea</taxon>
        <taxon>Rhabditida</taxon>
        <taxon>Rhabditina</taxon>
        <taxon>Diplogasteromorpha</taxon>
        <taxon>Diplogasteroidea</taxon>
        <taxon>Neodiplogasteridae</taxon>
        <taxon>Pristionchus</taxon>
    </lineage>
</organism>
<keyword evidence="7" id="KW-1185">Reference proteome</keyword>
<dbReference type="PANTHER" id="PTHR11963:SF4">
    <property type="entry name" value="AMINOPEPTIDASE NPEPL1-RELATED"/>
    <property type="match status" value="1"/>
</dbReference>
<evidence type="ECO:0000256" key="2">
    <source>
        <dbReference type="ARBA" id="ARBA00022438"/>
    </source>
</evidence>
<dbReference type="PANTHER" id="PTHR11963">
    <property type="entry name" value="LEUCINE AMINOPEPTIDASE-RELATED"/>
    <property type="match status" value="1"/>
</dbReference>
<evidence type="ECO:0000313" key="6">
    <source>
        <dbReference type="EMBL" id="GMT31890.1"/>
    </source>
</evidence>
<evidence type="ECO:0000256" key="4">
    <source>
        <dbReference type="ARBA" id="ARBA00022801"/>
    </source>
</evidence>
<dbReference type="Gene3D" id="3.40.50.10590">
    <property type="entry name" value="Zn-dependent exopeptidases"/>
    <property type="match status" value="1"/>
</dbReference>
<dbReference type="Pfam" id="PF00883">
    <property type="entry name" value="Peptidase_M17"/>
    <property type="match status" value="1"/>
</dbReference>
<dbReference type="GO" id="GO:0070006">
    <property type="term" value="F:metalloaminopeptidase activity"/>
    <property type="evidence" value="ECO:0007669"/>
    <property type="project" value="InterPro"/>
</dbReference>
<sequence length="527" mass="55623">ESIQISSLLLAGLHRLGGTVAVCTRMASFSVRKGLTQTARAPHHSLIVVGQHKNIKNVSFDALSAKLAGHIDADGWKEALERLPTSGTLPIYLNQAKVISISDTASRHNSPANPHAVTKEVRAAGVVGSSTTSLSIVIVTEFAHALANVAAVARCFPLYSRKTTQPTLKEVNVEVVFTDKENAEVSEEDIAALESVATSIRTTARLIDTPANELTTDAFVEEALVIAKQLGGIETTVIKGEELRVRGFGGIFHVGKAALEPPAFVVLTHRPEGATSTYALVGKGIVYDTGGMQIKGKTGMPGMKMDMGGAAALLTSFATLVSAGFKQNLHLCLCIAENNISPVANKPDDIITLLSGKTVEINNTDAEGRLVLADGVFYAKETLKADVIVDMATLTGAQAHMTGKHHAAVLTNCELFEEKIVRAGRYSGDLIHPMVFTPDLHFPDLNSAIADMKNSNLGKMMGPPSAIAGHFIGSNIAFGEGLRWAHIDMACCALEGERALGYGVALVAAMLGEHTNAHVLAAASEAK</sequence>
<accession>A0AAV5WMX4</accession>
<dbReference type="PROSITE" id="PS00631">
    <property type="entry name" value="CYTOSOL_AP"/>
    <property type="match status" value="1"/>
</dbReference>
<keyword evidence="3" id="KW-0645">Protease</keyword>
<dbReference type="Pfam" id="PF18295">
    <property type="entry name" value="Pdase_M17_N2"/>
    <property type="match status" value="1"/>
</dbReference>
<comment type="similarity">
    <text evidence="1">Belongs to the peptidase M17 family.</text>
</comment>
<dbReference type="AlphaFoldDB" id="A0AAV5WMX4"/>
<gene>
    <name evidence="6" type="ORF">PFISCL1PPCAC_23187</name>
</gene>
<proteinExistence type="inferred from homology"/>
<protein>
    <recommendedName>
        <fullName evidence="5">Cytosol aminopeptidase domain-containing protein</fullName>
    </recommendedName>
</protein>
<dbReference type="InterPro" id="IPR041417">
    <property type="entry name" value="NPEPL1_N"/>
</dbReference>
<evidence type="ECO:0000256" key="1">
    <source>
        <dbReference type="ARBA" id="ARBA00009528"/>
    </source>
</evidence>
<dbReference type="CDD" id="cd00433">
    <property type="entry name" value="Peptidase_M17"/>
    <property type="match status" value="1"/>
</dbReference>